<dbReference type="SUPFAM" id="SSF82185">
    <property type="entry name" value="Histone H3 K4-specific methyltransferase SET7/9 N-terminal domain"/>
    <property type="match status" value="1"/>
</dbReference>
<protein>
    <recommendedName>
        <fullName evidence="3">MORN repeat-containing protein</fullName>
    </recommendedName>
</protein>
<evidence type="ECO:0008006" key="3">
    <source>
        <dbReference type="Google" id="ProtNLM"/>
    </source>
</evidence>
<dbReference type="Gene3D" id="2.20.110.10">
    <property type="entry name" value="Histone H3 K4-specific methyltransferase SET7/9 N-terminal domain"/>
    <property type="match status" value="1"/>
</dbReference>
<sequence>MASLKILCATKVCEKSGIVELDDYVKELSEFIRKGEDGIFDSMKVNYADFVRILFGWKHFTENSCSFFLDKEENLCGKMTEYSGKSVLREAWYINGKKEGLEITRYTNGEKFTETHWADDKKNGVETEWHRDGTLAFQTDFKDDLRHGKFVIYGVSPEQANKVVLTMKYENDKFVK</sequence>
<dbReference type="Proteomes" id="UP000232615">
    <property type="component" value="Segment"/>
</dbReference>
<organism evidence="1 2">
    <name type="scientific">Tunisvirus fontaine2</name>
    <dbReference type="NCBI Taxonomy" id="1421067"/>
    <lineage>
        <taxon>Viruses</taxon>
        <taxon>Varidnaviria</taxon>
        <taxon>Bamfordvirae</taxon>
        <taxon>Nucleocytoviricota</taxon>
        <taxon>Megaviricetes</taxon>
        <taxon>Pimascovirales</taxon>
        <taxon>Pimascovirales incertae sedis</taxon>
        <taxon>Marseilleviridae</taxon>
        <taxon>Losannavirus</taxon>
        <taxon>Losannavirus tunisense</taxon>
    </lineage>
</organism>
<accession>V9SG53</accession>
<evidence type="ECO:0000313" key="1">
    <source>
        <dbReference type="EMBL" id="AHC54732.1"/>
    </source>
</evidence>
<evidence type="ECO:0000313" key="2">
    <source>
        <dbReference type="Proteomes" id="UP000232615"/>
    </source>
</evidence>
<gene>
    <name evidence="1" type="ORF">TNS_ORF14</name>
</gene>
<reference evidence="1 2" key="1">
    <citation type="journal article" date="2014" name="Arch. Virol.">
        <title>Complete genome sequence of Tunisvirus, a new member of the proposed family Marseilleviridae.</title>
        <authorList>
            <person name="Aherfi S."/>
            <person name="Boughalmi M."/>
            <person name="Pagnier I."/>
            <person name="Fournous G."/>
            <person name="La Scola B."/>
            <person name="Raoult D."/>
            <person name="Colson P."/>
        </authorList>
    </citation>
    <scope>NUCLEOTIDE SEQUENCE [LARGE SCALE GENOMIC DNA]</scope>
    <source>
        <strain evidence="1 2">U484</strain>
    </source>
</reference>
<dbReference type="EMBL" id="KF483846">
    <property type="protein sequence ID" value="AHC54732.1"/>
    <property type="molecule type" value="Genomic_DNA"/>
</dbReference>
<proteinExistence type="predicted"/>
<name>V9SG53_9VIRU</name>
<keyword evidence="2" id="KW-1185">Reference proteome</keyword>